<protein>
    <recommendedName>
        <fullName evidence="4">Flagellar hook protein FlgE</fullName>
    </recommendedName>
</protein>
<dbReference type="InterPro" id="IPR020013">
    <property type="entry name" value="Flagellar_FlgE/F/G"/>
</dbReference>
<dbReference type="PANTHER" id="PTHR30435">
    <property type="entry name" value="FLAGELLAR PROTEIN"/>
    <property type="match status" value="1"/>
</dbReference>
<dbReference type="OrthoDB" id="8578401at2"/>
<evidence type="ECO:0000256" key="3">
    <source>
        <dbReference type="ARBA" id="ARBA00023143"/>
    </source>
</evidence>
<feature type="domain" description="Flagellar basal body rod protein N-terminal" evidence="5">
    <location>
        <begin position="3"/>
        <end position="33"/>
    </location>
</feature>
<dbReference type="STRING" id="1400863.BN873_360048"/>
<keyword evidence="9" id="KW-1185">Reference proteome</keyword>
<comment type="subcellular location">
    <subcellularLocation>
        <location evidence="1 4">Bacterial flagellum basal body</location>
    </subcellularLocation>
</comment>
<organism evidence="8 9">
    <name type="scientific">Candidatus Competibacter denitrificans Run_A_D11</name>
    <dbReference type="NCBI Taxonomy" id="1400863"/>
    <lineage>
        <taxon>Bacteria</taxon>
        <taxon>Pseudomonadati</taxon>
        <taxon>Pseudomonadota</taxon>
        <taxon>Gammaproteobacteria</taxon>
        <taxon>Candidatus Competibacteraceae</taxon>
        <taxon>Candidatus Competibacter</taxon>
    </lineage>
</organism>
<dbReference type="InterPro" id="IPR037925">
    <property type="entry name" value="FlgE/F/G-like"/>
</dbReference>
<dbReference type="InterPro" id="IPR010930">
    <property type="entry name" value="Flg_bb/hook_C_dom"/>
</dbReference>
<comment type="function">
    <text evidence="4">A flexible structure which links the flagellar filament to the drive apparatus in the basal body.</text>
</comment>
<dbReference type="InterPro" id="IPR001444">
    <property type="entry name" value="Flag_bb_rod_N"/>
</dbReference>
<reference evidence="8" key="2">
    <citation type="submission" date="2014-03" db="EMBL/GenBank/DDBJ databases">
        <title>Candidatus Competibacter-lineage genomes retrieved from metagenomes reveal functional metabolic diversity.</title>
        <authorList>
            <person name="McIlroy S.J."/>
            <person name="Albertsen M."/>
            <person name="Andresen E.K."/>
            <person name="Saunders A.M."/>
            <person name="Kristiansen R."/>
            <person name="Stokholm-Bjerregaard M."/>
            <person name="Nielsen K.L."/>
            <person name="Nielsen P.H."/>
        </authorList>
    </citation>
    <scope>NUCLEOTIDE SEQUENCE</scope>
    <source>
        <strain evidence="8">Run_A_D11</strain>
    </source>
</reference>
<evidence type="ECO:0000256" key="1">
    <source>
        <dbReference type="ARBA" id="ARBA00004117"/>
    </source>
</evidence>
<gene>
    <name evidence="8" type="ORF">BN873_360048</name>
</gene>
<dbReference type="Pfam" id="PF06429">
    <property type="entry name" value="Flg_bbr_C"/>
    <property type="match status" value="1"/>
</dbReference>
<dbReference type="Pfam" id="PF00460">
    <property type="entry name" value="Flg_bb_rod"/>
    <property type="match status" value="1"/>
</dbReference>
<comment type="similarity">
    <text evidence="2 4">Belongs to the flagella basal body rod proteins family.</text>
</comment>
<dbReference type="SUPFAM" id="SSF117143">
    <property type="entry name" value="Flagellar hook protein flgE"/>
    <property type="match status" value="1"/>
</dbReference>
<dbReference type="InterPro" id="IPR053967">
    <property type="entry name" value="LlgE_F_G-like_D1"/>
</dbReference>
<accession>W6M8I1</accession>
<feature type="domain" description="Flagellar hook protein FlgE/F/G-like D1" evidence="7">
    <location>
        <begin position="80"/>
        <end position="149"/>
    </location>
</feature>
<evidence type="ECO:0000259" key="5">
    <source>
        <dbReference type="Pfam" id="PF00460"/>
    </source>
</evidence>
<proteinExistence type="inferred from homology"/>
<reference evidence="8" key="1">
    <citation type="submission" date="2013-07" db="EMBL/GenBank/DDBJ databases">
        <authorList>
            <person name="McIlroy S."/>
        </authorList>
    </citation>
    <scope>NUCLEOTIDE SEQUENCE [LARGE SCALE GENOMIC DNA]</scope>
    <source>
        <strain evidence="8">Run_A_D11</strain>
    </source>
</reference>
<dbReference type="NCBIfam" id="TIGR03506">
    <property type="entry name" value="FlgEFG_subfam"/>
    <property type="match status" value="2"/>
</dbReference>
<keyword evidence="3 4" id="KW-0975">Bacterial flagellum</keyword>
<dbReference type="GO" id="GO:0071978">
    <property type="term" value="P:bacterial-type flagellum-dependent swarming motility"/>
    <property type="evidence" value="ECO:0007669"/>
    <property type="project" value="TreeGrafter"/>
</dbReference>
<comment type="caution">
    <text evidence="8">The sequence shown here is derived from an EMBL/GenBank/DDBJ whole genome shotgun (WGS) entry which is preliminary data.</text>
</comment>
<evidence type="ECO:0000313" key="8">
    <source>
        <dbReference type="EMBL" id="CDI02954.1"/>
    </source>
</evidence>
<name>W6M8I1_9GAMM</name>
<dbReference type="AlphaFoldDB" id="W6M8I1"/>
<dbReference type="GO" id="GO:0009425">
    <property type="term" value="C:bacterial-type flagellum basal body"/>
    <property type="evidence" value="ECO:0007669"/>
    <property type="project" value="UniProtKB-SubCell"/>
</dbReference>
<keyword evidence="8" id="KW-0969">Cilium</keyword>
<feature type="domain" description="Flagellar basal-body/hook protein C-terminal" evidence="6">
    <location>
        <begin position="205"/>
        <end position="249"/>
    </location>
</feature>
<dbReference type="PANTHER" id="PTHR30435:SF1">
    <property type="entry name" value="FLAGELLAR HOOK PROTEIN FLGE"/>
    <property type="match status" value="1"/>
</dbReference>
<dbReference type="RefSeq" id="WP_071244124.1">
    <property type="nucleotide sequence ID" value="NZ_CBTJ020000043.1"/>
</dbReference>
<evidence type="ECO:0000313" key="9">
    <source>
        <dbReference type="Proteomes" id="UP000035760"/>
    </source>
</evidence>
<dbReference type="GO" id="GO:0009424">
    <property type="term" value="C:bacterial-type flagellum hook"/>
    <property type="evidence" value="ECO:0007669"/>
    <property type="project" value="TreeGrafter"/>
</dbReference>
<dbReference type="Proteomes" id="UP000035760">
    <property type="component" value="Unassembled WGS sequence"/>
</dbReference>
<evidence type="ECO:0000256" key="4">
    <source>
        <dbReference type="RuleBase" id="RU362116"/>
    </source>
</evidence>
<dbReference type="GO" id="GO:0005829">
    <property type="term" value="C:cytosol"/>
    <property type="evidence" value="ECO:0007669"/>
    <property type="project" value="TreeGrafter"/>
</dbReference>
<dbReference type="Pfam" id="PF22692">
    <property type="entry name" value="LlgE_F_G_D1"/>
    <property type="match status" value="1"/>
</dbReference>
<sequence length="249" mass="25604">MSMNIGLTGLKAATTHIDVVSQNIANSSTTGFKSGRAEFGDIVDANAGKKTAGSGVRTQAINQQFKQGSTTITDNALDLAINGNGFFAVKDSSGVSYTRAGSFHVDKDGNIVNNLGQNLLGKDGQTPLKFGGTGGWHDISVDGNGNITAKDSTGADTPALQVGLTDFPNANGLKRVGDTQWIATPEAGTAVSDAPGSKGLGLVSSGELEASNVDISAELVDLIVAQRDFNANSKTITANKEMVQTVINM</sequence>
<keyword evidence="8" id="KW-0282">Flagellum</keyword>
<evidence type="ECO:0000256" key="2">
    <source>
        <dbReference type="ARBA" id="ARBA00009677"/>
    </source>
</evidence>
<evidence type="ECO:0000259" key="7">
    <source>
        <dbReference type="Pfam" id="PF22692"/>
    </source>
</evidence>
<evidence type="ECO:0000259" key="6">
    <source>
        <dbReference type="Pfam" id="PF06429"/>
    </source>
</evidence>
<dbReference type="EMBL" id="CBTJ020000043">
    <property type="protein sequence ID" value="CDI02954.1"/>
    <property type="molecule type" value="Genomic_DNA"/>
</dbReference>
<keyword evidence="8" id="KW-0966">Cell projection</keyword>